<accession>A0ABV9I797</accession>
<gene>
    <name evidence="1" type="ORF">ACFO0D_02355</name>
</gene>
<dbReference type="RefSeq" id="WP_380060208.1">
    <property type="nucleotide sequence ID" value="NZ_JBHSEI010000001.1"/>
</dbReference>
<dbReference type="Proteomes" id="UP001595952">
    <property type="component" value="Unassembled WGS sequence"/>
</dbReference>
<proteinExistence type="predicted"/>
<dbReference type="EMBL" id="JBHSEI010000001">
    <property type="protein sequence ID" value="MFC4637175.1"/>
    <property type="molecule type" value="Genomic_DNA"/>
</dbReference>
<comment type="caution">
    <text evidence="1">The sequence shown here is derived from an EMBL/GenBank/DDBJ whole genome shotgun (WGS) entry which is preliminary data.</text>
</comment>
<sequence>MTITLTAEELRRAEEAAKRLAVPVEVFARNAVLNATQGIKLSPPQYKPHQLMHIHRKASAKGKI</sequence>
<reference evidence="2" key="1">
    <citation type="journal article" date="2019" name="Int. J. Syst. Evol. Microbiol.">
        <title>The Global Catalogue of Microorganisms (GCM) 10K type strain sequencing project: providing services to taxonomists for standard genome sequencing and annotation.</title>
        <authorList>
            <consortium name="The Broad Institute Genomics Platform"/>
            <consortium name="The Broad Institute Genome Sequencing Center for Infectious Disease"/>
            <person name="Wu L."/>
            <person name="Ma J."/>
        </authorList>
    </citation>
    <scope>NUCLEOTIDE SEQUENCE [LARGE SCALE GENOMIC DNA]</scope>
    <source>
        <strain evidence="2">CCUG 55995</strain>
    </source>
</reference>
<evidence type="ECO:0000313" key="1">
    <source>
        <dbReference type="EMBL" id="MFC4637175.1"/>
    </source>
</evidence>
<protein>
    <submittedName>
        <fullName evidence="1">Uncharacterized protein</fullName>
    </submittedName>
</protein>
<evidence type="ECO:0000313" key="2">
    <source>
        <dbReference type="Proteomes" id="UP001595952"/>
    </source>
</evidence>
<organism evidence="1 2">
    <name type="scientific">Deinococcus hohokamensis</name>
    <dbReference type="NCBI Taxonomy" id="309883"/>
    <lineage>
        <taxon>Bacteria</taxon>
        <taxon>Thermotogati</taxon>
        <taxon>Deinococcota</taxon>
        <taxon>Deinococci</taxon>
        <taxon>Deinococcales</taxon>
        <taxon>Deinococcaceae</taxon>
        <taxon>Deinococcus</taxon>
    </lineage>
</organism>
<keyword evidence="2" id="KW-1185">Reference proteome</keyword>
<name>A0ABV9I797_9DEIO</name>